<name>A0A5K0U951_9VIRU</name>
<proteinExistence type="predicted"/>
<dbReference type="Pfam" id="PF00240">
    <property type="entry name" value="ubiquitin"/>
    <property type="match status" value="1"/>
</dbReference>
<evidence type="ECO:0000313" key="2">
    <source>
        <dbReference type="EMBL" id="VBB17656.1"/>
    </source>
</evidence>
<dbReference type="PROSITE" id="PS50053">
    <property type="entry name" value="UBIQUITIN_2"/>
    <property type="match status" value="1"/>
</dbReference>
<gene>
    <name evidence="2" type="ORF">YASMINEVIRUS_119</name>
</gene>
<evidence type="ECO:0000313" key="3">
    <source>
        <dbReference type="Proteomes" id="UP000594342"/>
    </source>
</evidence>
<dbReference type="Gene3D" id="3.10.20.90">
    <property type="entry name" value="Phosphatidylinositol 3-kinase Catalytic Subunit, Chain A, domain 1"/>
    <property type="match status" value="1"/>
</dbReference>
<comment type="caution">
    <text evidence="2">The sequence shown here is derived from an EMBL/GenBank/DDBJ whole genome shotgun (WGS) entry which is preliminary data.</text>
</comment>
<dbReference type="InterPro" id="IPR050158">
    <property type="entry name" value="Ubiquitin_ubiquitin-like"/>
</dbReference>
<dbReference type="InterPro" id="IPR029071">
    <property type="entry name" value="Ubiquitin-like_domsf"/>
</dbReference>
<dbReference type="Proteomes" id="UP000594342">
    <property type="component" value="Unassembled WGS sequence"/>
</dbReference>
<dbReference type="InterPro" id="IPR019956">
    <property type="entry name" value="Ubiquitin_dom"/>
</dbReference>
<dbReference type="SMART" id="SM00213">
    <property type="entry name" value="UBQ"/>
    <property type="match status" value="1"/>
</dbReference>
<dbReference type="InterPro" id="IPR000626">
    <property type="entry name" value="Ubiquitin-like_dom"/>
</dbReference>
<evidence type="ECO:0000259" key="1">
    <source>
        <dbReference type="PROSITE" id="PS50053"/>
    </source>
</evidence>
<accession>A0A5K0U951</accession>
<dbReference type="FunFam" id="3.10.20.90:FF:000205">
    <property type="entry name" value="2'-5'-oligoadenylate synthase-like protein 2"/>
    <property type="match status" value="1"/>
</dbReference>
<keyword evidence="3" id="KW-1185">Reference proteome</keyword>
<dbReference type="SUPFAM" id="SSF54236">
    <property type="entry name" value="Ubiquitin-like"/>
    <property type="match status" value="1"/>
</dbReference>
<reference evidence="2 3" key="1">
    <citation type="submission" date="2018-10" db="EMBL/GenBank/DDBJ databases">
        <authorList>
            <consortium name="IHU Genomes"/>
        </authorList>
    </citation>
    <scope>NUCLEOTIDE SEQUENCE [LARGE SCALE GENOMIC DNA]</scope>
    <source>
        <strain evidence="2 3">A1</strain>
    </source>
</reference>
<organism evidence="2 3">
    <name type="scientific">Yasminevirus sp. GU-2018</name>
    <dbReference type="NCBI Taxonomy" id="2420051"/>
    <lineage>
        <taxon>Viruses</taxon>
        <taxon>Varidnaviria</taxon>
        <taxon>Bamfordvirae</taxon>
        <taxon>Nucleocytoviricota</taxon>
        <taxon>Megaviricetes</taxon>
        <taxon>Imitervirales</taxon>
        <taxon>Mimiviridae</taxon>
        <taxon>Klosneuvirinae</taxon>
        <taxon>Yasminevirus</taxon>
        <taxon>Yasminevirus saudimassiliense</taxon>
    </lineage>
</organism>
<dbReference type="PANTHER" id="PTHR10666">
    <property type="entry name" value="UBIQUITIN"/>
    <property type="match status" value="1"/>
</dbReference>
<dbReference type="PRINTS" id="PR00348">
    <property type="entry name" value="UBIQUITIN"/>
</dbReference>
<sequence>MNIQIRVKVPSGKTLRLDVEEDDSIENVKQKIQDTEGIAPDKQRLFFSDLPLENGRTLADYGIPNDALLTMYLSGQPFQLRCDKECSNDQNSRVIFSSYSFDGVRKLRRLDD</sequence>
<feature type="domain" description="Ubiquitin-like" evidence="1">
    <location>
        <begin position="3"/>
        <end position="74"/>
    </location>
</feature>
<protein>
    <submittedName>
        <fullName evidence="2">Ubiquitin family</fullName>
    </submittedName>
</protein>
<dbReference type="EMBL" id="UPSH01000001">
    <property type="protein sequence ID" value="VBB17656.1"/>
    <property type="molecule type" value="Genomic_DNA"/>
</dbReference>